<accession>A0A1J7C3H4</accession>
<dbReference type="Proteomes" id="UP000182826">
    <property type="component" value="Unassembled WGS sequence"/>
</dbReference>
<dbReference type="AlphaFoldDB" id="A0A1J7C3H4"/>
<reference evidence="1 2" key="1">
    <citation type="submission" date="2016-10" db="EMBL/GenBank/DDBJ databases">
        <title>Draft Genome Sequence of Rhizobacteria Flavobacterium johnsoniae CI04.</title>
        <authorList>
            <person name="Bravo J.I."/>
            <person name="Lozano G.L."/>
            <person name="Handelsman J."/>
        </authorList>
    </citation>
    <scope>NUCLEOTIDE SEQUENCE [LARGE SCALE GENOMIC DNA]</scope>
    <source>
        <strain evidence="1 2">CI04</strain>
    </source>
</reference>
<keyword evidence="1" id="KW-0413">Isomerase</keyword>
<gene>
    <name evidence="1" type="ORF">BKM63_20120</name>
</gene>
<dbReference type="SUPFAM" id="SSF52833">
    <property type="entry name" value="Thioredoxin-like"/>
    <property type="match status" value="1"/>
</dbReference>
<dbReference type="CDD" id="cd03025">
    <property type="entry name" value="DsbA_FrnE_like"/>
    <property type="match status" value="1"/>
</dbReference>
<evidence type="ECO:0000313" key="1">
    <source>
        <dbReference type="EMBL" id="OIV40249.1"/>
    </source>
</evidence>
<dbReference type="InterPro" id="IPR036249">
    <property type="entry name" value="Thioredoxin-like_sf"/>
</dbReference>
<sequence length="305" mass="34657">MSENKTNPLLCNPETGTCEMPAGETSKESITITAQKKPIKIIYYTDPICSSCWGIEPQLRKLKIEYGDYLEIDYRMGGLLPDWNYNSGGISKPSDVAHHWDEASIYYEMPIDGNVWLEDPLDSSYPSCIAVKAAQIQSQEKALKFMRILREKLYLEKKNIAKWDNIAEAAKIADLDIEKLKKDYDGDAEKLFQEDLNLAKVLGVRGFPTLFFADENNNKLTVYGSKPYSFYENALLALFPEAKKKKFVNQNALSLFEVYPTLAVKEYAVIQDISVNDAAIILEELFRKGKLEKKTIKNGSLYSIK</sequence>
<dbReference type="EMBL" id="MLFK01000010">
    <property type="protein sequence ID" value="OIV40249.1"/>
    <property type="molecule type" value="Genomic_DNA"/>
</dbReference>
<dbReference type="RefSeq" id="WP_071638374.1">
    <property type="nucleotide sequence ID" value="NZ_MLFK01000010.1"/>
</dbReference>
<dbReference type="PANTHER" id="PTHR13887">
    <property type="entry name" value="GLUTATHIONE S-TRANSFERASE KAPPA"/>
    <property type="match status" value="1"/>
</dbReference>
<keyword evidence="2" id="KW-1185">Reference proteome</keyword>
<name>A0A1J7C3H4_FLAJO</name>
<dbReference type="OrthoDB" id="9813770at2"/>
<dbReference type="GO" id="GO:0016853">
    <property type="term" value="F:isomerase activity"/>
    <property type="evidence" value="ECO:0007669"/>
    <property type="project" value="UniProtKB-KW"/>
</dbReference>
<organism evidence="1 2">
    <name type="scientific">Flavobacterium johnsoniae</name>
    <name type="common">Cytophaga johnsonae</name>
    <dbReference type="NCBI Taxonomy" id="986"/>
    <lineage>
        <taxon>Bacteria</taxon>
        <taxon>Pseudomonadati</taxon>
        <taxon>Bacteroidota</taxon>
        <taxon>Flavobacteriia</taxon>
        <taxon>Flavobacteriales</taxon>
        <taxon>Flavobacteriaceae</taxon>
        <taxon>Flavobacterium</taxon>
    </lineage>
</organism>
<protein>
    <submittedName>
        <fullName evidence="1">Dithiol-disulfide isomerase</fullName>
    </submittedName>
</protein>
<proteinExistence type="predicted"/>
<dbReference type="Gene3D" id="3.40.30.10">
    <property type="entry name" value="Glutaredoxin"/>
    <property type="match status" value="1"/>
</dbReference>
<dbReference type="Gene3D" id="1.10.472.60">
    <property type="entry name" value="putative protein disulfide isomerase domain"/>
    <property type="match status" value="1"/>
</dbReference>
<evidence type="ECO:0000313" key="2">
    <source>
        <dbReference type="Proteomes" id="UP000182826"/>
    </source>
</evidence>
<dbReference type="Pfam" id="PF13743">
    <property type="entry name" value="Thioredoxin_5"/>
    <property type="match status" value="1"/>
</dbReference>
<comment type="caution">
    <text evidence="1">The sequence shown here is derived from an EMBL/GenBank/DDBJ whole genome shotgun (WGS) entry which is preliminary data.</text>
</comment>